<evidence type="ECO:0000313" key="4">
    <source>
        <dbReference type="Proteomes" id="UP001152320"/>
    </source>
</evidence>
<dbReference type="GO" id="GO:0005737">
    <property type="term" value="C:cytoplasm"/>
    <property type="evidence" value="ECO:0007669"/>
    <property type="project" value="TreeGrafter"/>
</dbReference>
<organism evidence="3 4">
    <name type="scientific">Holothuria leucospilota</name>
    <name type="common">Black long sea cucumber</name>
    <name type="synonym">Mertensiothuria leucospilota</name>
    <dbReference type="NCBI Taxonomy" id="206669"/>
    <lineage>
        <taxon>Eukaryota</taxon>
        <taxon>Metazoa</taxon>
        <taxon>Echinodermata</taxon>
        <taxon>Eleutherozoa</taxon>
        <taxon>Echinozoa</taxon>
        <taxon>Holothuroidea</taxon>
        <taxon>Aspidochirotacea</taxon>
        <taxon>Aspidochirotida</taxon>
        <taxon>Holothuriidae</taxon>
        <taxon>Holothuria</taxon>
    </lineage>
</organism>
<comment type="similarity">
    <text evidence="1">Belongs to the inositol 1,4,5-trisphosphate 5-phosphatase type II family.</text>
</comment>
<protein>
    <submittedName>
        <fullName evidence="3">Phosphatidylinositol 4,5-bisphosphate 5-phosphatase A</fullName>
    </submittedName>
</protein>
<sequence length="429" mass="49535">MSTSDLRISMFTWNVATLDPPENGILKDLVWIHTKEAPDMYIVGLQEVSSKPHEVIQSVITDDPWTAAISNEVCNRGYVLVSSCKLQGLLVLFYARMLHLPFLHNIYTACTRTGLGGVWGNKGAVSIRLDCYGRSMCFVVVHLAAHTDQWEQRDKEYYEIVATQEYPLPNTPHILFHDYIFLLGDLNYRFEDLTTEAVKFLSAPNKLHVLREKDQLIKTIREGRAFDQFQEGIIKFMPTYKFDLKQNNYDSSPKQRTPAWTDRILWRVNQLQAWHPADTILDLKQKTYTSHGDVLWSDHKPVWSEFTVQVSSDPLLPLVAFEPIESWQKSGFSTCAYTLAPETKTSSWDWIGLYKIGFQTVHRHYCTYEWAVEVSDDLHKRINCKVRFSGAYLPTDYEAKYVLCYYSKVVSCVLGVSNVFRIKPPDDKS</sequence>
<dbReference type="Proteomes" id="UP001152320">
    <property type="component" value="Chromosome 4"/>
</dbReference>
<dbReference type="FunFam" id="3.60.10.10:FF:000060">
    <property type="entry name" value="Uncharacterized protein, isoform C"/>
    <property type="match status" value="1"/>
</dbReference>
<dbReference type="EMBL" id="JAIZAY010000004">
    <property type="protein sequence ID" value="KAJ8042796.1"/>
    <property type="molecule type" value="Genomic_DNA"/>
</dbReference>
<dbReference type="GO" id="GO:0004439">
    <property type="term" value="F:phosphatidylinositol-4,5-bisphosphate 5-phosphatase activity"/>
    <property type="evidence" value="ECO:0007669"/>
    <property type="project" value="TreeGrafter"/>
</dbReference>
<feature type="domain" description="Inositol polyphosphate-related phosphatase" evidence="2">
    <location>
        <begin position="4"/>
        <end position="314"/>
    </location>
</feature>
<evidence type="ECO:0000259" key="2">
    <source>
        <dbReference type="SMART" id="SM00128"/>
    </source>
</evidence>
<dbReference type="InterPro" id="IPR036691">
    <property type="entry name" value="Endo/exonu/phosph_ase_sf"/>
</dbReference>
<dbReference type="Gene3D" id="2.60.40.2840">
    <property type="match status" value="1"/>
</dbReference>
<comment type="caution">
    <text evidence="3">The sequence shown here is derived from an EMBL/GenBank/DDBJ whole genome shotgun (WGS) entry which is preliminary data.</text>
</comment>
<dbReference type="PANTHER" id="PTHR11200:SF275">
    <property type="entry name" value="LD06095P"/>
    <property type="match status" value="1"/>
</dbReference>
<dbReference type="InterPro" id="IPR000300">
    <property type="entry name" value="IPPc"/>
</dbReference>
<reference evidence="3" key="1">
    <citation type="submission" date="2021-10" db="EMBL/GenBank/DDBJ databases">
        <title>Tropical sea cucumber genome reveals ecological adaptation and Cuvierian tubules defense mechanism.</title>
        <authorList>
            <person name="Chen T."/>
        </authorList>
    </citation>
    <scope>NUCLEOTIDE SEQUENCE</scope>
    <source>
        <strain evidence="3">Nanhai2018</strain>
        <tissue evidence="3">Muscle</tissue>
    </source>
</reference>
<dbReference type="PANTHER" id="PTHR11200">
    <property type="entry name" value="INOSITOL 5-PHOSPHATASE"/>
    <property type="match status" value="1"/>
</dbReference>
<dbReference type="InterPro" id="IPR046985">
    <property type="entry name" value="IP5"/>
</dbReference>
<keyword evidence="4" id="KW-1185">Reference proteome</keyword>
<dbReference type="SMART" id="SM00128">
    <property type="entry name" value="IPPc"/>
    <property type="match status" value="1"/>
</dbReference>
<dbReference type="GO" id="GO:0005886">
    <property type="term" value="C:plasma membrane"/>
    <property type="evidence" value="ECO:0007669"/>
    <property type="project" value="TreeGrafter"/>
</dbReference>
<dbReference type="Pfam" id="PF22669">
    <property type="entry name" value="Exo_endo_phos2"/>
    <property type="match status" value="1"/>
</dbReference>
<dbReference type="Pfam" id="PF17751">
    <property type="entry name" value="SKICH"/>
    <property type="match status" value="1"/>
</dbReference>
<dbReference type="InterPro" id="IPR041611">
    <property type="entry name" value="SKICH"/>
</dbReference>
<name>A0A9Q1HF40_HOLLE</name>
<dbReference type="Gene3D" id="3.60.10.10">
    <property type="entry name" value="Endonuclease/exonuclease/phosphatase"/>
    <property type="match status" value="1"/>
</dbReference>
<dbReference type="SUPFAM" id="SSF56219">
    <property type="entry name" value="DNase I-like"/>
    <property type="match status" value="1"/>
</dbReference>
<dbReference type="OrthoDB" id="62798at2759"/>
<dbReference type="GO" id="GO:0046856">
    <property type="term" value="P:phosphatidylinositol dephosphorylation"/>
    <property type="evidence" value="ECO:0007669"/>
    <property type="project" value="InterPro"/>
</dbReference>
<proteinExistence type="inferred from homology"/>
<evidence type="ECO:0000256" key="1">
    <source>
        <dbReference type="ARBA" id="ARBA00005910"/>
    </source>
</evidence>
<accession>A0A9Q1HF40</accession>
<dbReference type="AlphaFoldDB" id="A0A9Q1HF40"/>
<dbReference type="GO" id="GO:0001726">
    <property type="term" value="C:ruffle"/>
    <property type="evidence" value="ECO:0007669"/>
    <property type="project" value="TreeGrafter"/>
</dbReference>
<gene>
    <name evidence="3" type="ORF">HOLleu_09653</name>
</gene>
<dbReference type="FunFam" id="2.60.40.2840:FF:000003">
    <property type="entry name" value="Phosphatidylinositol 4,5-bisphosphate 5-phosphatase A"/>
    <property type="match status" value="1"/>
</dbReference>
<evidence type="ECO:0000313" key="3">
    <source>
        <dbReference type="EMBL" id="KAJ8042796.1"/>
    </source>
</evidence>